<dbReference type="GO" id="GO:0005737">
    <property type="term" value="C:cytoplasm"/>
    <property type="evidence" value="ECO:0007669"/>
    <property type="project" value="UniProtKB-SubCell"/>
</dbReference>
<sequence>MKSSMDKEVQPASVLRGSPSLPADKSISHRSVIFASLHQGHSTITNFSTAADPHSTICCMRSLGVNIQEKDHSIKVEGVGRDGLKSPDEDLDCGNSGTTMRLLSGIIAGAGTTAQLIGDKSLSSRTMQRIIDPLTDMGAQIDARDGDFAPLHIQRNGKLQPLHFPLPIPSAQLKSCVLLAGLFGDDPTTVIETLPSRDHTERLLQLDIQEQKDKKIIHSSRADNIPAQSYRIPNDFSAASFWLVAGAVHPEAKISMKAVGMNPTRNAALEILKNMNAEITVSDRRKEGAEPVADITVSSSQLQPVDITKEMVPNCIDEIPILAVAMLFADGTSKITGAEELRHKETDRLAALSDILKKAGASFMEFEDGIEIHGNPDFTPQQGSFSSEHDHRIAMSAAVLSLMGEQPSQISNAACTDISYPNFWDDLQLLTNW</sequence>
<evidence type="ECO:0000256" key="5">
    <source>
        <dbReference type="ARBA" id="ARBA00022679"/>
    </source>
</evidence>
<keyword evidence="3 8" id="KW-0963">Cytoplasm</keyword>
<dbReference type="EC" id="2.5.1.19" evidence="8"/>
<dbReference type="PROSITE" id="PS00885">
    <property type="entry name" value="EPSP_SYNTHASE_2"/>
    <property type="match status" value="1"/>
</dbReference>
<dbReference type="PANTHER" id="PTHR21090">
    <property type="entry name" value="AROM/DEHYDROQUINATE SYNTHASE"/>
    <property type="match status" value="1"/>
</dbReference>
<protein>
    <recommendedName>
        <fullName evidence="8">3-phosphoshikimate 1-carboxyvinyltransferase</fullName>
        <ecNumber evidence="8">2.5.1.19</ecNumber>
    </recommendedName>
    <alternativeName>
        <fullName evidence="8">5-enolpyruvylshikimate-3-phosphate synthase</fullName>
        <shortName evidence="8">EPSP synthase</shortName>
        <shortName evidence="8">EPSPS</shortName>
    </alternativeName>
</protein>
<feature type="binding site" evidence="8">
    <location>
        <position position="26"/>
    </location>
    <ligand>
        <name>3-phosphoshikimate</name>
        <dbReference type="ChEBI" id="CHEBI:145989"/>
    </ligand>
</feature>
<dbReference type="PANTHER" id="PTHR21090:SF5">
    <property type="entry name" value="PENTAFUNCTIONAL AROM POLYPEPTIDE"/>
    <property type="match status" value="1"/>
</dbReference>
<dbReference type="GO" id="GO:0009423">
    <property type="term" value="P:chorismate biosynthetic process"/>
    <property type="evidence" value="ECO:0007669"/>
    <property type="project" value="UniProtKB-UniRule"/>
</dbReference>
<dbReference type="GO" id="GO:0008652">
    <property type="term" value="P:amino acid biosynthetic process"/>
    <property type="evidence" value="ECO:0007669"/>
    <property type="project" value="UniProtKB-KW"/>
</dbReference>
<dbReference type="InterPro" id="IPR001986">
    <property type="entry name" value="Enolpyruvate_Tfrase_dom"/>
</dbReference>
<evidence type="ECO:0000256" key="6">
    <source>
        <dbReference type="ARBA" id="ARBA00023141"/>
    </source>
</evidence>
<evidence type="ECO:0000256" key="3">
    <source>
        <dbReference type="ARBA" id="ARBA00022490"/>
    </source>
</evidence>
<gene>
    <name evidence="8" type="primary">aroA</name>
    <name evidence="11" type="ORF">LX73_2499</name>
</gene>
<feature type="binding site" evidence="8">
    <location>
        <position position="97"/>
    </location>
    <ligand>
        <name>phosphoenolpyruvate</name>
        <dbReference type="ChEBI" id="CHEBI:58702"/>
    </ligand>
</feature>
<dbReference type="SUPFAM" id="SSF55205">
    <property type="entry name" value="EPT/RTPC-like"/>
    <property type="match status" value="1"/>
</dbReference>
<proteinExistence type="inferred from homology"/>
<name>A0A5D3YHR9_9BACT</name>
<comment type="caution">
    <text evidence="8">Lacks conserved residue(s) required for the propagation of feature annotation.</text>
</comment>
<dbReference type="InterPro" id="IPR013792">
    <property type="entry name" value="RNA3'P_cycl/enolpyr_Trfase_a/b"/>
</dbReference>
<organism evidence="11 12">
    <name type="scientific">Fodinibius salinus</name>
    <dbReference type="NCBI Taxonomy" id="860790"/>
    <lineage>
        <taxon>Bacteria</taxon>
        <taxon>Pseudomonadati</taxon>
        <taxon>Balneolota</taxon>
        <taxon>Balneolia</taxon>
        <taxon>Balneolales</taxon>
        <taxon>Balneolaceae</taxon>
        <taxon>Fodinibius</taxon>
    </lineage>
</organism>
<feature type="binding site" evidence="8">
    <location>
        <position position="30"/>
    </location>
    <ligand>
        <name>3-phosphoshikimate</name>
        <dbReference type="ChEBI" id="CHEBI:145989"/>
    </ligand>
</feature>
<feature type="binding site" evidence="8">
    <location>
        <position position="348"/>
    </location>
    <ligand>
        <name>phosphoenolpyruvate</name>
        <dbReference type="ChEBI" id="CHEBI:58702"/>
    </ligand>
</feature>
<reference evidence="11 12" key="1">
    <citation type="submission" date="2019-07" db="EMBL/GenBank/DDBJ databases">
        <title>Genomic Encyclopedia of Archaeal and Bacterial Type Strains, Phase II (KMG-II): from individual species to whole genera.</title>
        <authorList>
            <person name="Goeker M."/>
        </authorList>
    </citation>
    <scope>NUCLEOTIDE SEQUENCE [LARGE SCALE GENOMIC DNA]</scope>
    <source>
        <strain evidence="11 12">DSM 21935</strain>
    </source>
</reference>
<dbReference type="InterPro" id="IPR023193">
    <property type="entry name" value="EPSP_synthase_CS"/>
</dbReference>
<dbReference type="GO" id="GO:0003866">
    <property type="term" value="F:3-phosphoshikimate 1-carboxyvinyltransferase activity"/>
    <property type="evidence" value="ECO:0007669"/>
    <property type="project" value="UniProtKB-UniRule"/>
</dbReference>
<dbReference type="Proteomes" id="UP000324595">
    <property type="component" value="Unassembled WGS sequence"/>
</dbReference>
<feature type="domain" description="Enolpyruvate transferase" evidence="10">
    <location>
        <begin position="10"/>
        <end position="427"/>
    </location>
</feature>
<dbReference type="Gene3D" id="3.65.10.10">
    <property type="entry name" value="Enolpyruvate transferase domain"/>
    <property type="match status" value="2"/>
</dbReference>
<dbReference type="EMBL" id="VNHY01000005">
    <property type="protein sequence ID" value="TYP91675.1"/>
    <property type="molecule type" value="Genomic_DNA"/>
</dbReference>
<dbReference type="UniPathway" id="UPA00053">
    <property type="reaction ID" value="UER00089"/>
</dbReference>
<accession>A0A5D3YHR9</accession>
<comment type="function">
    <text evidence="8">Catalyzes the transfer of the enolpyruvyl moiety of phosphoenolpyruvate (PEP) to the 5-hydroxyl of shikimate-3-phosphate (S3P) to produce enolpyruvyl shikimate-3-phosphate and inorganic phosphate.</text>
</comment>
<feature type="binding site" evidence="8">
    <location>
        <position position="172"/>
    </location>
    <ligand>
        <name>phosphoenolpyruvate</name>
        <dbReference type="ChEBI" id="CHEBI:58702"/>
    </ligand>
</feature>
<keyword evidence="4 8" id="KW-0028">Amino-acid biosynthesis</keyword>
<evidence type="ECO:0000256" key="9">
    <source>
        <dbReference type="SAM" id="MobiDB-lite"/>
    </source>
</evidence>
<keyword evidence="12" id="KW-1185">Reference proteome</keyword>
<feature type="binding site" evidence="8">
    <location>
        <position position="392"/>
    </location>
    <ligand>
        <name>phosphoenolpyruvate</name>
        <dbReference type="ChEBI" id="CHEBI:58702"/>
    </ligand>
</feature>
<dbReference type="InterPro" id="IPR006264">
    <property type="entry name" value="EPSP_synthase"/>
</dbReference>
<dbReference type="PIRSF" id="PIRSF000505">
    <property type="entry name" value="EPSPS"/>
    <property type="match status" value="1"/>
</dbReference>
<comment type="subunit">
    <text evidence="8">Monomer.</text>
</comment>
<feature type="binding site" evidence="8">
    <location>
        <position position="25"/>
    </location>
    <ligand>
        <name>phosphoenolpyruvate</name>
        <dbReference type="ChEBI" id="CHEBI:58702"/>
    </ligand>
</feature>
<dbReference type="Pfam" id="PF00275">
    <property type="entry name" value="EPSP_synthase"/>
    <property type="match status" value="1"/>
</dbReference>
<feature type="binding site" evidence="8">
    <location>
        <position position="172"/>
    </location>
    <ligand>
        <name>3-phosphoshikimate</name>
        <dbReference type="ChEBI" id="CHEBI:145989"/>
    </ligand>
</feature>
<evidence type="ECO:0000256" key="4">
    <source>
        <dbReference type="ARBA" id="ARBA00022605"/>
    </source>
</evidence>
<dbReference type="CDD" id="cd01556">
    <property type="entry name" value="EPSP_synthase"/>
    <property type="match status" value="1"/>
</dbReference>
<evidence type="ECO:0000256" key="7">
    <source>
        <dbReference type="ARBA" id="ARBA00044633"/>
    </source>
</evidence>
<evidence type="ECO:0000256" key="1">
    <source>
        <dbReference type="ARBA" id="ARBA00004811"/>
    </source>
</evidence>
<feature type="binding site" evidence="8">
    <location>
        <position position="344"/>
    </location>
    <ligand>
        <name>3-phosphoshikimate</name>
        <dbReference type="ChEBI" id="CHEBI:145989"/>
    </ligand>
</feature>
<evidence type="ECO:0000256" key="8">
    <source>
        <dbReference type="HAMAP-Rule" id="MF_00210"/>
    </source>
</evidence>
<dbReference type="HAMAP" id="MF_00210">
    <property type="entry name" value="EPSP_synth"/>
    <property type="match status" value="1"/>
</dbReference>
<evidence type="ECO:0000313" key="11">
    <source>
        <dbReference type="EMBL" id="TYP91675.1"/>
    </source>
</evidence>
<evidence type="ECO:0000259" key="10">
    <source>
        <dbReference type="Pfam" id="PF00275"/>
    </source>
</evidence>
<dbReference type="NCBIfam" id="TIGR01356">
    <property type="entry name" value="aroA"/>
    <property type="match status" value="1"/>
</dbReference>
<dbReference type="GO" id="GO:0009073">
    <property type="term" value="P:aromatic amino acid family biosynthetic process"/>
    <property type="evidence" value="ECO:0007669"/>
    <property type="project" value="UniProtKB-KW"/>
</dbReference>
<feature type="binding site" evidence="8">
    <location>
        <position position="317"/>
    </location>
    <ligand>
        <name>3-phosphoshikimate</name>
        <dbReference type="ChEBI" id="CHEBI:145989"/>
    </ligand>
</feature>
<comment type="subcellular location">
    <subcellularLocation>
        <location evidence="8">Cytoplasm</location>
    </subcellularLocation>
</comment>
<dbReference type="PROSITE" id="PS00104">
    <property type="entry name" value="EPSP_SYNTHASE_1"/>
    <property type="match status" value="1"/>
</dbReference>
<feature type="active site" description="Proton acceptor" evidence="8">
    <location>
        <position position="317"/>
    </location>
</feature>
<evidence type="ECO:0000313" key="12">
    <source>
        <dbReference type="Proteomes" id="UP000324595"/>
    </source>
</evidence>
<comment type="catalytic activity">
    <reaction evidence="7">
        <text>3-phosphoshikimate + phosphoenolpyruvate = 5-O-(1-carboxyvinyl)-3-phosphoshikimate + phosphate</text>
        <dbReference type="Rhea" id="RHEA:21256"/>
        <dbReference type="ChEBI" id="CHEBI:43474"/>
        <dbReference type="ChEBI" id="CHEBI:57701"/>
        <dbReference type="ChEBI" id="CHEBI:58702"/>
        <dbReference type="ChEBI" id="CHEBI:145989"/>
        <dbReference type="EC" id="2.5.1.19"/>
    </reaction>
    <physiologicalReaction direction="left-to-right" evidence="7">
        <dbReference type="Rhea" id="RHEA:21257"/>
    </physiologicalReaction>
</comment>
<comment type="pathway">
    <text evidence="1 8">Metabolic intermediate biosynthesis; chorismate biosynthesis; chorismate from D-erythrose 4-phosphate and phosphoenolpyruvate: step 6/7.</text>
</comment>
<feature type="binding site" evidence="8">
    <location>
        <position position="170"/>
    </location>
    <ligand>
        <name>3-phosphoshikimate</name>
        <dbReference type="ChEBI" id="CHEBI:145989"/>
    </ligand>
</feature>
<feature type="binding site" evidence="8">
    <location>
        <position position="25"/>
    </location>
    <ligand>
        <name>3-phosphoshikimate</name>
        <dbReference type="ChEBI" id="CHEBI:145989"/>
    </ligand>
</feature>
<comment type="similarity">
    <text evidence="2 8">Belongs to the EPSP synthase family.</text>
</comment>
<keyword evidence="6 8" id="KW-0057">Aromatic amino acid biosynthesis</keyword>
<dbReference type="FunFam" id="3.65.10.10:FF:000005">
    <property type="entry name" value="3-phosphoshikimate 1-carboxyvinyltransferase"/>
    <property type="match status" value="1"/>
</dbReference>
<dbReference type="AlphaFoldDB" id="A0A5D3YHR9"/>
<comment type="caution">
    <text evidence="11">The sequence shown here is derived from an EMBL/GenBank/DDBJ whole genome shotgun (WGS) entry which is preliminary data.</text>
</comment>
<keyword evidence="5 8" id="KW-0808">Transferase</keyword>
<feature type="binding site" evidence="8">
    <location>
        <position position="125"/>
    </location>
    <ligand>
        <name>phosphoenolpyruvate</name>
        <dbReference type="ChEBI" id="CHEBI:58702"/>
    </ligand>
</feature>
<dbReference type="InterPro" id="IPR036968">
    <property type="entry name" value="Enolpyruvate_Tfrase_sf"/>
</dbReference>
<feature type="region of interest" description="Disordered" evidence="9">
    <location>
        <begin position="1"/>
        <end position="22"/>
    </location>
</feature>
<evidence type="ECO:0000256" key="2">
    <source>
        <dbReference type="ARBA" id="ARBA00009948"/>
    </source>
</evidence>